<name>A0A034VDC4_BACDO</name>
<evidence type="ECO:0000313" key="2">
    <source>
        <dbReference type="EMBL" id="JAC41296.1"/>
    </source>
</evidence>
<evidence type="ECO:0000256" key="1">
    <source>
        <dbReference type="SAM" id="MobiDB-lite"/>
    </source>
</evidence>
<feature type="region of interest" description="Disordered" evidence="1">
    <location>
        <begin position="109"/>
        <end position="158"/>
    </location>
</feature>
<reference evidence="2" key="1">
    <citation type="journal article" date="2014" name="BMC Genomics">
        <title>Characterizing the developmental transcriptome of the oriental fruit fly, Bactrocera dorsalis (Diptera: Tephritidae) through comparative genomic analysis with Drosophila melanogaster utilizing modENCODE datasets.</title>
        <authorList>
            <person name="Geib S.M."/>
            <person name="Calla B."/>
            <person name="Hall B."/>
            <person name="Hou S."/>
            <person name="Manoukis N.C."/>
        </authorList>
    </citation>
    <scope>NUCLEOTIDE SEQUENCE</scope>
    <source>
        <strain evidence="2">Punador</strain>
    </source>
</reference>
<protein>
    <submittedName>
        <fullName evidence="2">Nucleic-acid-binding protein from transposon X-element</fullName>
    </submittedName>
</protein>
<feature type="compositionally biased region" description="Basic and acidic residues" evidence="1">
    <location>
        <begin position="111"/>
        <end position="120"/>
    </location>
</feature>
<dbReference type="EMBL" id="GAKP01017656">
    <property type="protein sequence ID" value="JAC41296.1"/>
    <property type="molecule type" value="Transcribed_RNA"/>
</dbReference>
<dbReference type="AlphaFoldDB" id="A0A034VDC4"/>
<proteinExistence type="predicted"/>
<gene>
    <name evidence="2" type="primary">GAGXE</name>
</gene>
<accession>A0A034VDC4</accession>
<organism evidence="2">
    <name type="scientific">Bactrocera dorsalis</name>
    <name type="common">Oriental fruit fly</name>
    <name type="synonym">Dacus dorsalis</name>
    <dbReference type="NCBI Taxonomy" id="27457"/>
    <lineage>
        <taxon>Eukaryota</taxon>
        <taxon>Metazoa</taxon>
        <taxon>Ecdysozoa</taxon>
        <taxon>Arthropoda</taxon>
        <taxon>Hexapoda</taxon>
        <taxon>Insecta</taxon>
        <taxon>Pterygota</taxon>
        <taxon>Neoptera</taxon>
        <taxon>Endopterygota</taxon>
        <taxon>Diptera</taxon>
        <taxon>Brachycera</taxon>
        <taxon>Muscomorpha</taxon>
        <taxon>Tephritoidea</taxon>
        <taxon>Tephritidae</taxon>
        <taxon>Bactrocera</taxon>
        <taxon>Bactrocera</taxon>
    </lineage>
</organism>
<sequence>MFIVCFEPTENIKKIYEIKHILNSNVKLEPIKPSNLVPQCKSCQAFGHTRNYCYKPPRCIKCAGNHSTLSCTKPAELPPKCCNCSQNHPANYRGCEVTKQLQKIKNATGKNNEHKYEPKRLSPTTSTVPQKEDTTVNHQSGKPSFASITKGAHKAQQHLSENQTNTYATGDITGNFSLILNTLNKLEEQNSLTHERVTKLERKNETDENYDLECKRLAQTQ</sequence>